<feature type="compositionally biased region" description="Basic and acidic residues" evidence="1">
    <location>
        <begin position="213"/>
        <end position="230"/>
    </location>
</feature>
<feature type="signal peptide" evidence="2">
    <location>
        <begin position="1"/>
        <end position="21"/>
    </location>
</feature>
<dbReference type="AlphaFoldDB" id="A0A9N9LR36"/>
<sequence length="280" mass="30318">MKFTNIPTTLLLLASVLSANAKPIAKPNVAKPIPTVPNPNSTELNKPNSAPVPNFKREANYIESESLILNDPTAKEGRSVDTTAKRHDHSDEAPEFGTAPGSNNPTFTGGAVNVVGREAKEGRSVDTTAKRDEQLETRNEDEGLKAERPPPKILRSSSTDKRAQLTGEPANDNPIGFEGLKTRAANPQGVNPVDSKTTSHPFGFDKLLNELNSRQDNEDTETKRDLDLAARPKRSPPATRTLNTRKNKDIGNHILLPGLLPLPLPSGTPIHQEPHIVGDI</sequence>
<protein>
    <submittedName>
        <fullName evidence="3">Uncharacterized protein</fullName>
    </submittedName>
</protein>
<organism evidence="3 4">
    <name type="scientific">Hymenoscyphus albidus</name>
    <dbReference type="NCBI Taxonomy" id="595503"/>
    <lineage>
        <taxon>Eukaryota</taxon>
        <taxon>Fungi</taxon>
        <taxon>Dikarya</taxon>
        <taxon>Ascomycota</taxon>
        <taxon>Pezizomycotina</taxon>
        <taxon>Leotiomycetes</taxon>
        <taxon>Helotiales</taxon>
        <taxon>Helotiaceae</taxon>
        <taxon>Hymenoscyphus</taxon>
    </lineage>
</organism>
<dbReference type="Proteomes" id="UP000701801">
    <property type="component" value="Unassembled WGS sequence"/>
</dbReference>
<reference evidence="3" key="1">
    <citation type="submission" date="2021-07" db="EMBL/GenBank/DDBJ databases">
        <authorList>
            <person name="Durling M."/>
        </authorList>
    </citation>
    <scope>NUCLEOTIDE SEQUENCE</scope>
</reference>
<keyword evidence="4" id="KW-1185">Reference proteome</keyword>
<evidence type="ECO:0000256" key="2">
    <source>
        <dbReference type="SAM" id="SignalP"/>
    </source>
</evidence>
<dbReference type="OrthoDB" id="10497760at2759"/>
<dbReference type="EMBL" id="CAJVRM010000334">
    <property type="protein sequence ID" value="CAG8979759.1"/>
    <property type="molecule type" value="Genomic_DNA"/>
</dbReference>
<feature type="chain" id="PRO_5040422733" evidence="2">
    <location>
        <begin position="22"/>
        <end position="280"/>
    </location>
</feature>
<feature type="compositionally biased region" description="Polar residues" evidence="1">
    <location>
        <begin position="38"/>
        <end position="48"/>
    </location>
</feature>
<keyword evidence="2" id="KW-0732">Signal</keyword>
<feature type="region of interest" description="Disordered" evidence="1">
    <location>
        <begin position="66"/>
        <end position="248"/>
    </location>
</feature>
<evidence type="ECO:0000313" key="3">
    <source>
        <dbReference type="EMBL" id="CAG8979759.1"/>
    </source>
</evidence>
<comment type="caution">
    <text evidence="3">The sequence shown here is derived from an EMBL/GenBank/DDBJ whole genome shotgun (WGS) entry which is preliminary data.</text>
</comment>
<feature type="compositionally biased region" description="Basic and acidic residues" evidence="1">
    <location>
        <begin position="117"/>
        <end position="150"/>
    </location>
</feature>
<feature type="compositionally biased region" description="Basic and acidic residues" evidence="1">
    <location>
        <begin position="73"/>
        <end position="92"/>
    </location>
</feature>
<gene>
    <name evidence="3" type="ORF">HYALB_00012803</name>
</gene>
<accession>A0A9N9LR36</accession>
<feature type="region of interest" description="Disordered" evidence="1">
    <location>
        <begin position="32"/>
        <end position="53"/>
    </location>
</feature>
<name>A0A9N9LR36_9HELO</name>
<proteinExistence type="predicted"/>
<evidence type="ECO:0000313" key="4">
    <source>
        <dbReference type="Proteomes" id="UP000701801"/>
    </source>
</evidence>
<evidence type="ECO:0000256" key="1">
    <source>
        <dbReference type="SAM" id="MobiDB-lite"/>
    </source>
</evidence>